<keyword evidence="3" id="KW-0456">Lyase</keyword>
<dbReference type="PANTHER" id="PTHR48078">
    <property type="entry name" value="THREONINE DEHYDRATASE, MITOCHONDRIAL-RELATED"/>
    <property type="match status" value="1"/>
</dbReference>
<evidence type="ECO:0000313" key="5">
    <source>
        <dbReference type="EMBL" id="HGI43009.1"/>
    </source>
</evidence>
<feature type="domain" description="Tryptophan synthase beta chain-like PALP" evidence="4">
    <location>
        <begin position="62"/>
        <end position="351"/>
    </location>
</feature>
<reference evidence="5" key="1">
    <citation type="journal article" date="2020" name="mSystems">
        <title>Genome- and Community-Level Interaction Insights into Carbon Utilization and Element Cycling Functions of Hydrothermarchaeota in Hydrothermal Sediment.</title>
        <authorList>
            <person name="Zhou Z."/>
            <person name="Liu Y."/>
            <person name="Xu W."/>
            <person name="Pan J."/>
            <person name="Luo Z.H."/>
            <person name="Li M."/>
        </authorList>
    </citation>
    <scope>NUCLEOTIDE SEQUENCE [LARGE SCALE GENOMIC DNA]</scope>
    <source>
        <strain evidence="5">SpSt-735</strain>
    </source>
</reference>
<dbReference type="GO" id="GO:0009097">
    <property type="term" value="P:isoleucine biosynthetic process"/>
    <property type="evidence" value="ECO:0007669"/>
    <property type="project" value="TreeGrafter"/>
</dbReference>
<proteinExistence type="predicted"/>
<dbReference type="GO" id="GO:0006567">
    <property type="term" value="P:L-threonine catabolic process"/>
    <property type="evidence" value="ECO:0007669"/>
    <property type="project" value="TreeGrafter"/>
</dbReference>
<dbReference type="Pfam" id="PF00291">
    <property type="entry name" value="PALP"/>
    <property type="match status" value="1"/>
</dbReference>
<dbReference type="AlphaFoldDB" id="A0A7C4FDL8"/>
<keyword evidence="2" id="KW-0663">Pyridoxal phosphate</keyword>
<dbReference type="EMBL" id="DTFI01000041">
    <property type="protein sequence ID" value="HGI43009.1"/>
    <property type="molecule type" value="Genomic_DNA"/>
</dbReference>
<evidence type="ECO:0000259" key="4">
    <source>
        <dbReference type="Pfam" id="PF00291"/>
    </source>
</evidence>
<dbReference type="PANTHER" id="PTHR48078:SF6">
    <property type="entry name" value="L-THREONINE DEHYDRATASE CATABOLIC TDCB"/>
    <property type="match status" value="1"/>
</dbReference>
<sequence>MAGCVLRCLSCGRVYELSDRVWRCSCGGVLDVVCEERALEPDPGKRGVWRYWRALPPTGPPVSLGEGGTPVVEREHGGLKVLFKLEYLSPTGSFKDRGSAVAVSHLRSIGVDTVVVDSSGNAGASMAAYASAAGLRCRVYVPRAAPLYKKLQIAAYGAELVEAENREAATLRAQSCKEGFYAGHLWNSFFVEGCATLAFEVYEEHGVPDVVVLPVGSGTLLLGMYKGFRLLAESGLAGGVPRFYAVQAENNAPLYREIHGREYPALSGEVVADGIAVPNPPRLRQVASAVRESGGGVVVVRNDEIPGALRGLARMGFFVEPTSAVVLPALEKLRAEGLLDAGERVLIPLTGSGLKAAEKVAKLLGLA</sequence>
<dbReference type="Gene3D" id="3.40.50.1100">
    <property type="match status" value="2"/>
</dbReference>
<dbReference type="GO" id="GO:0004794">
    <property type="term" value="F:threonine deaminase activity"/>
    <property type="evidence" value="ECO:0007669"/>
    <property type="project" value="TreeGrafter"/>
</dbReference>
<evidence type="ECO:0000256" key="1">
    <source>
        <dbReference type="ARBA" id="ARBA00001933"/>
    </source>
</evidence>
<dbReference type="CDD" id="cd01563">
    <property type="entry name" value="Thr-synth_1"/>
    <property type="match status" value="1"/>
</dbReference>
<protein>
    <submittedName>
        <fullName evidence="5">Pyridoxal-phosphate dependent enzyme</fullName>
    </submittedName>
</protein>
<dbReference type="InterPro" id="IPR050147">
    <property type="entry name" value="Ser/Thr_Dehydratase"/>
</dbReference>
<comment type="cofactor">
    <cofactor evidence="1">
        <name>pyridoxal 5'-phosphate</name>
        <dbReference type="ChEBI" id="CHEBI:597326"/>
    </cofactor>
</comment>
<dbReference type="SUPFAM" id="SSF53686">
    <property type="entry name" value="Tryptophan synthase beta subunit-like PLP-dependent enzymes"/>
    <property type="match status" value="1"/>
</dbReference>
<dbReference type="GO" id="GO:0006565">
    <property type="term" value="P:L-serine catabolic process"/>
    <property type="evidence" value="ECO:0007669"/>
    <property type="project" value="TreeGrafter"/>
</dbReference>
<dbReference type="InterPro" id="IPR001926">
    <property type="entry name" value="TrpB-like_PALP"/>
</dbReference>
<organism evidence="5">
    <name type="scientific">Thermofilum pendens</name>
    <dbReference type="NCBI Taxonomy" id="2269"/>
    <lineage>
        <taxon>Archaea</taxon>
        <taxon>Thermoproteota</taxon>
        <taxon>Thermoprotei</taxon>
        <taxon>Thermofilales</taxon>
        <taxon>Thermofilaceae</taxon>
        <taxon>Thermofilum</taxon>
    </lineage>
</organism>
<dbReference type="GO" id="GO:0003941">
    <property type="term" value="F:L-serine ammonia-lyase activity"/>
    <property type="evidence" value="ECO:0007669"/>
    <property type="project" value="TreeGrafter"/>
</dbReference>
<dbReference type="InterPro" id="IPR036052">
    <property type="entry name" value="TrpB-like_PALP_sf"/>
</dbReference>
<name>A0A7C4FDL8_THEPE</name>
<comment type="caution">
    <text evidence="5">The sequence shown here is derived from an EMBL/GenBank/DDBJ whole genome shotgun (WGS) entry which is preliminary data.</text>
</comment>
<gene>
    <name evidence="5" type="ORF">ENV17_01305</name>
</gene>
<evidence type="ECO:0000256" key="2">
    <source>
        <dbReference type="ARBA" id="ARBA00022898"/>
    </source>
</evidence>
<evidence type="ECO:0000256" key="3">
    <source>
        <dbReference type="ARBA" id="ARBA00023239"/>
    </source>
</evidence>
<accession>A0A7C4FDL8</accession>